<organism evidence="2 3">
    <name type="scientific">Penicillium salamii</name>
    <dbReference type="NCBI Taxonomy" id="1612424"/>
    <lineage>
        <taxon>Eukaryota</taxon>
        <taxon>Fungi</taxon>
        <taxon>Dikarya</taxon>
        <taxon>Ascomycota</taxon>
        <taxon>Pezizomycotina</taxon>
        <taxon>Eurotiomycetes</taxon>
        <taxon>Eurotiomycetidae</taxon>
        <taxon>Eurotiales</taxon>
        <taxon>Aspergillaceae</taxon>
        <taxon>Penicillium</taxon>
    </lineage>
</organism>
<evidence type="ECO:0000313" key="2">
    <source>
        <dbReference type="EMBL" id="CAG8329671.1"/>
    </source>
</evidence>
<comment type="caution">
    <text evidence="2">The sequence shown here is derived from an EMBL/GenBank/DDBJ whole genome shotgun (WGS) entry which is preliminary data.</text>
</comment>
<keyword evidence="3" id="KW-1185">Reference proteome</keyword>
<dbReference type="OrthoDB" id="192887at2759"/>
<proteinExistence type="predicted"/>
<feature type="region of interest" description="Disordered" evidence="1">
    <location>
        <begin position="166"/>
        <end position="193"/>
    </location>
</feature>
<dbReference type="AlphaFoldDB" id="A0A9W4IRP1"/>
<dbReference type="Proteomes" id="UP001152649">
    <property type="component" value="Unassembled WGS sequence"/>
</dbReference>
<dbReference type="EMBL" id="CAJVPG010000099">
    <property type="protein sequence ID" value="CAG8329671.1"/>
    <property type="molecule type" value="Genomic_DNA"/>
</dbReference>
<name>A0A9W4IRP1_9EURO</name>
<evidence type="ECO:0000313" key="3">
    <source>
        <dbReference type="Proteomes" id="UP001152649"/>
    </source>
</evidence>
<evidence type="ECO:0000256" key="1">
    <source>
        <dbReference type="SAM" id="MobiDB-lite"/>
    </source>
</evidence>
<protein>
    <submittedName>
        <fullName evidence="2">Uncharacterized protein</fullName>
    </submittedName>
</protein>
<gene>
    <name evidence="2" type="ORF">PSALAMII_LOCUS2573</name>
</gene>
<reference evidence="2" key="1">
    <citation type="submission" date="2021-07" db="EMBL/GenBank/DDBJ databases">
        <authorList>
            <person name="Branca A.L. A."/>
        </authorList>
    </citation>
    <scope>NUCLEOTIDE SEQUENCE</scope>
</reference>
<accession>A0A9W4IRP1</accession>
<sequence>MGHTTLHPSCFFFHPLSNFHPCESTKIRSSLLKVAMAELEIEQDYLDFGNSFLEDLPSSIKRYVYEGESSFLRILSEELYHREPSERSAFLLFHVSGEMIEVLFDPNKETTILTRNTSSFDLNEELLLIKMPSNEHSIATSAVDHAVMATLLPMGLNEHLLAYPGATTQGNARGKQPDCGWGPRRPPRNHPKRPSVVLEVAWSESDAKLNSDVRFWLNPTDGNARTCLTLRVDSVEGARRLNQELIARERRRRERGKLRG</sequence>